<dbReference type="AlphaFoldDB" id="A6DHQ6"/>
<evidence type="ECO:0000313" key="3">
    <source>
        <dbReference type="Proteomes" id="UP000004947"/>
    </source>
</evidence>
<accession>A6DHQ6</accession>
<evidence type="ECO:0008006" key="4">
    <source>
        <dbReference type="Google" id="ProtNLM"/>
    </source>
</evidence>
<dbReference type="EMBL" id="ABCK01000004">
    <property type="protein sequence ID" value="EDM28560.1"/>
    <property type="molecule type" value="Genomic_DNA"/>
</dbReference>
<evidence type="ECO:0000256" key="1">
    <source>
        <dbReference type="SAM" id="Phobius"/>
    </source>
</evidence>
<dbReference type="Proteomes" id="UP000004947">
    <property type="component" value="Unassembled WGS sequence"/>
</dbReference>
<dbReference type="Pfam" id="PF06961">
    <property type="entry name" value="DUF1294"/>
    <property type="match status" value="1"/>
</dbReference>
<keyword evidence="3" id="KW-1185">Reference proteome</keyword>
<gene>
    <name evidence="2" type="ORF">LNTAR_08324</name>
</gene>
<dbReference type="STRING" id="313628.LNTAR_08324"/>
<dbReference type="InterPro" id="IPR012156">
    <property type="entry name" value="Cold_shock_CspA"/>
</dbReference>
<dbReference type="RefSeq" id="WP_007277441.1">
    <property type="nucleotide sequence ID" value="NZ_ABCK01000004.1"/>
</dbReference>
<proteinExistence type="predicted"/>
<protein>
    <recommendedName>
        <fullName evidence="4">DUF1294 domain-containing protein</fullName>
    </recommendedName>
</protein>
<dbReference type="InterPro" id="IPR010718">
    <property type="entry name" value="DUF1294"/>
</dbReference>
<dbReference type="PIRSF" id="PIRSF002599">
    <property type="entry name" value="Cold_shock_A"/>
    <property type="match status" value="1"/>
</dbReference>
<name>A6DHQ6_9BACT</name>
<sequence length="93" mass="11004">MQVPIFIVYLYLAMSIITFSLYGLDKWKAKKSSQRIPEKVLHLSEFFGGWPGAILGQLFFRHKTSKFTYQLVFWLIVALHLFLFYWQLTHSAT</sequence>
<feature type="transmembrane region" description="Helical" evidence="1">
    <location>
        <begin position="6"/>
        <end position="24"/>
    </location>
</feature>
<organism evidence="2 3">
    <name type="scientific">Lentisphaera araneosa HTCC2155</name>
    <dbReference type="NCBI Taxonomy" id="313628"/>
    <lineage>
        <taxon>Bacteria</taxon>
        <taxon>Pseudomonadati</taxon>
        <taxon>Lentisphaerota</taxon>
        <taxon>Lentisphaeria</taxon>
        <taxon>Lentisphaerales</taxon>
        <taxon>Lentisphaeraceae</taxon>
        <taxon>Lentisphaera</taxon>
    </lineage>
</organism>
<evidence type="ECO:0000313" key="2">
    <source>
        <dbReference type="EMBL" id="EDM28560.1"/>
    </source>
</evidence>
<dbReference type="eggNOG" id="COG3326">
    <property type="taxonomic scope" value="Bacteria"/>
</dbReference>
<feature type="transmembrane region" description="Helical" evidence="1">
    <location>
        <begin position="67"/>
        <end position="88"/>
    </location>
</feature>
<keyword evidence="1" id="KW-1133">Transmembrane helix</keyword>
<keyword evidence="1" id="KW-0812">Transmembrane</keyword>
<comment type="caution">
    <text evidence="2">The sequence shown here is derived from an EMBL/GenBank/DDBJ whole genome shotgun (WGS) entry which is preliminary data.</text>
</comment>
<dbReference type="GO" id="GO:0003676">
    <property type="term" value="F:nucleic acid binding"/>
    <property type="evidence" value="ECO:0007669"/>
    <property type="project" value="InterPro"/>
</dbReference>
<keyword evidence="1" id="KW-0472">Membrane</keyword>
<reference evidence="2 3" key="1">
    <citation type="journal article" date="2010" name="J. Bacteriol.">
        <title>Genome sequence of Lentisphaera araneosa HTCC2155T, the type species of the order Lentisphaerales in the phylum Lentisphaerae.</title>
        <authorList>
            <person name="Thrash J.C."/>
            <person name="Cho J.C."/>
            <person name="Vergin K.L."/>
            <person name="Morris R.M."/>
            <person name="Giovannoni S.J."/>
        </authorList>
    </citation>
    <scope>NUCLEOTIDE SEQUENCE [LARGE SCALE GENOMIC DNA]</scope>
    <source>
        <strain evidence="2 3">HTCC2155</strain>
    </source>
</reference>